<feature type="transmembrane region" description="Helical" evidence="11">
    <location>
        <begin position="107"/>
        <end position="131"/>
    </location>
</feature>
<dbReference type="EMBL" id="WHUW01000017">
    <property type="protein sequence ID" value="KAF8438010.1"/>
    <property type="molecule type" value="Genomic_DNA"/>
</dbReference>
<dbReference type="AlphaFoldDB" id="A0AAD4BRR3"/>
<comment type="subcellular location">
    <subcellularLocation>
        <location evidence="1">Membrane</location>
        <topology evidence="1">Multi-pass membrane protein</topology>
    </subcellularLocation>
</comment>
<dbReference type="PANTHER" id="PTHR28097:SF1">
    <property type="entry name" value="PHEROMONE A FACTOR RECEPTOR"/>
    <property type="match status" value="1"/>
</dbReference>
<reference evidence="12" key="2">
    <citation type="journal article" date="2020" name="Nat. Commun.">
        <title>Large-scale genome sequencing of mycorrhizal fungi provides insights into the early evolution of symbiotic traits.</title>
        <authorList>
            <person name="Miyauchi S."/>
            <person name="Kiss E."/>
            <person name="Kuo A."/>
            <person name="Drula E."/>
            <person name="Kohler A."/>
            <person name="Sanchez-Garcia M."/>
            <person name="Morin E."/>
            <person name="Andreopoulos B."/>
            <person name="Barry K.W."/>
            <person name="Bonito G."/>
            <person name="Buee M."/>
            <person name="Carver A."/>
            <person name="Chen C."/>
            <person name="Cichocki N."/>
            <person name="Clum A."/>
            <person name="Culley D."/>
            <person name="Crous P.W."/>
            <person name="Fauchery L."/>
            <person name="Girlanda M."/>
            <person name="Hayes R.D."/>
            <person name="Keri Z."/>
            <person name="LaButti K."/>
            <person name="Lipzen A."/>
            <person name="Lombard V."/>
            <person name="Magnuson J."/>
            <person name="Maillard F."/>
            <person name="Murat C."/>
            <person name="Nolan M."/>
            <person name="Ohm R.A."/>
            <person name="Pangilinan J."/>
            <person name="Pereira M.F."/>
            <person name="Perotto S."/>
            <person name="Peter M."/>
            <person name="Pfister S."/>
            <person name="Riley R."/>
            <person name="Sitrit Y."/>
            <person name="Stielow J.B."/>
            <person name="Szollosi G."/>
            <person name="Zifcakova L."/>
            <person name="Stursova M."/>
            <person name="Spatafora J.W."/>
            <person name="Tedersoo L."/>
            <person name="Vaario L.M."/>
            <person name="Yamada A."/>
            <person name="Yan M."/>
            <person name="Wang P."/>
            <person name="Xu J."/>
            <person name="Bruns T."/>
            <person name="Baldrian P."/>
            <person name="Vilgalys R."/>
            <person name="Dunand C."/>
            <person name="Henrissat B."/>
            <person name="Grigoriev I.V."/>
            <person name="Hibbett D."/>
            <person name="Nagy L.G."/>
            <person name="Martin F.M."/>
        </authorList>
    </citation>
    <scope>NUCLEOTIDE SEQUENCE</scope>
    <source>
        <strain evidence="12">BED1</strain>
    </source>
</reference>
<keyword evidence="4 11" id="KW-0812">Transmembrane</keyword>
<comment type="similarity">
    <text evidence="2">Belongs to the G-protein coupled receptor 4 family.</text>
</comment>
<evidence type="ECO:0000256" key="5">
    <source>
        <dbReference type="ARBA" id="ARBA00022989"/>
    </source>
</evidence>
<comment type="caution">
    <text evidence="12">The sequence shown here is derived from an EMBL/GenBank/DDBJ whole genome shotgun (WGS) entry which is preliminary data.</text>
</comment>
<proteinExistence type="inferred from homology"/>
<dbReference type="PANTHER" id="PTHR28097">
    <property type="entry name" value="PHEROMONE A FACTOR RECEPTOR"/>
    <property type="match status" value="1"/>
</dbReference>
<sequence>MHDVTNIIFIVLMGIGALLVVIPFPKVLVSGNVGTSMLIIWTEVACLVQFANAIRWNGNIKNWAPVWCDFCNYFLMVVDVALVACSLSINRRLYLIVTMDRRRQKKVIIMVVDSILCLVMPWVAIALQYVVQQYRFFILEDIGCYPGVGTVILAFPLVWMLPLCLGIVSAGYACLTIRERLRRKHGVVGETGMSSAWNRRVMIVAIVTALFGLIPTSLCMALLATAYRVTPWPGWRAIHATAHIIVYVPALEWRSDPIRVASVELRRWTTLTLAFMIFVILGLTTDVKKMYLARFRSAIDSFGQTSTSSRTVLERNADSNMDDQKAHQSSQSSRFSRNYVLAFGKPHAESPEENIGLTERSMLDSDPGGFKLVFPASLPDNDATHPTDPSWKVHFEGDDHPDPSKPKSSSHFDQVLQKV</sequence>
<keyword evidence="8 12" id="KW-0675">Receptor</keyword>
<feature type="transmembrane region" description="Helical" evidence="11">
    <location>
        <begin position="6"/>
        <end position="24"/>
    </location>
</feature>
<dbReference type="InterPro" id="IPR001499">
    <property type="entry name" value="GPCR_STE3"/>
</dbReference>
<gene>
    <name evidence="12" type="ORF">L210DRAFT_3631431</name>
</gene>
<evidence type="ECO:0000256" key="10">
    <source>
        <dbReference type="SAM" id="MobiDB-lite"/>
    </source>
</evidence>
<evidence type="ECO:0000313" key="13">
    <source>
        <dbReference type="Proteomes" id="UP001194468"/>
    </source>
</evidence>
<evidence type="ECO:0000256" key="11">
    <source>
        <dbReference type="SAM" id="Phobius"/>
    </source>
</evidence>
<dbReference type="Proteomes" id="UP001194468">
    <property type="component" value="Unassembled WGS sequence"/>
</dbReference>
<dbReference type="Pfam" id="PF02076">
    <property type="entry name" value="STE3"/>
    <property type="match status" value="1"/>
</dbReference>
<dbReference type="GO" id="GO:0005886">
    <property type="term" value="C:plasma membrane"/>
    <property type="evidence" value="ECO:0007669"/>
    <property type="project" value="TreeGrafter"/>
</dbReference>
<feature type="transmembrane region" description="Helical" evidence="11">
    <location>
        <begin position="201"/>
        <end position="227"/>
    </location>
</feature>
<reference evidence="12" key="1">
    <citation type="submission" date="2019-10" db="EMBL/GenBank/DDBJ databases">
        <authorList>
            <consortium name="DOE Joint Genome Institute"/>
            <person name="Kuo A."/>
            <person name="Miyauchi S."/>
            <person name="Kiss E."/>
            <person name="Drula E."/>
            <person name="Kohler A."/>
            <person name="Sanchez-Garcia M."/>
            <person name="Andreopoulos B."/>
            <person name="Barry K.W."/>
            <person name="Bonito G."/>
            <person name="Buee M."/>
            <person name="Carver A."/>
            <person name="Chen C."/>
            <person name="Cichocki N."/>
            <person name="Clum A."/>
            <person name="Culley D."/>
            <person name="Crous P.W."/>
            <person name="Fauchery L."/>
            <person name="Girlanda M."/>
            <person name="Hayes R."/>
            <person name="Keri Z."/>
            <person name="LaButti K."/>
            <person name="Lipzen A."/>
            <person name="Lombard V."/>
            <person name="Magnuson J."/>
            <person name="Maillard F."/>
            <person name="Morin E."/>
            <person name="Murat C."/>
            <person name="Nolan M."/>
            <person name="Ohm R."/>
            <person name="Pangilinan J."/>
            <person name="Pereira M."/>
            <person name="Perotto S."/>
            <person name="Peter M."/>
            <person name="Riley R."/>
            <person name="Sitrit Y."/>
            <person name="Stielow B."/>
            <person name="Szollosi G."/>
            <person name="Zifcakova L."/>
            <person name="Stursova M."/>
            <person name="Spatafora J.W."/>
            <person name="Tedersoo L."/>
            <person name="Vaario L.-M."/>
            <person name="Yamada A."/>
            <person name="Yan M."/>
            <person name="Wang P."/>
            <person name="Xu J."/>
            <person name="Bruns T."/>
            <person name="Baldrian P."/>
            <person name="Vilgalys R."/>
            <person name="Henrissat B."/>
            <person name="Grigoriev I.V."/>
            <person name="Hibbett D."/>
            <person name="Nagy L.G."/>
            <person name="Martin F.M."/>
        </authorList>
    </citation>
    <scope>NUCLEOTIDE SEQUENCE</scope>
    <source>
        <strain evidence="12">BED1</strain>
    </source>
</reference>
<keyword evidence="9" id="KW-0807">Transducer</keyword>
<organism evidence="12 13">
    <name type="scientific">Boletus edulis BED1</name>
    <dbReference type="NCBI Taxonomy" id="1328754"/>
    <lineage>
        <taxon>Eukaryota</taxon>
        <taxon>Fungi</taxon>
        <taxon>Dikarya</taxon>
        <taxon>Basidiomycota</taxon>
        <taxon>Agaricomycotina</taxon>
        <taxon>Agaricomycetes</taxon>
        <taxon>Agaricomycetidae</taxon>
        <taxon>Boletales</taxon>
        <taxon>Boletineae</taxon>
        <taxon>Boletaceae</taxon>
        <taxon>Boletoideae</taxon>
        <taxon>Boletus</taxon>
    </lineage>
</organism>
<keyword evidence="3" id="KW-0589">Pheromone response</keyword>
<feature type="compositionally biased region" description="Basic and acidic residues" evidence="10">
    <location>
        <begin position="391"/>
        <end position="405"/>
    </location>
</feature>
<evidence type="ECO:0000256" key="1">
    <source>
        <dbReference type="ARBA" id="ARBA00004141"/>
    </source>
</evidence>
<protein>
    <submittedName>
        <fullName evidence="12">Pheromone A receptor-domain-containing protein</fullName>
    </submittedName>
</protein>
<evidence type="ECO:0000256" key="3">
    <source>
        <dbReference type="ARBA" id="ARBA00022507"/>
    </source>
</evidence>
<dbReference type="PRINTS" id="PR00899">
    <property type="entry name" value="GPCRSTE3"/>
</dbReference>
<feature type="region of interest" description="Disordered" evidence="10">
    <location>
        <begin position="373"/>
        <end position="419"/>
    </location>
</feature>
<evidence type="ECO:0000256" key="7">
    <source>
        <dbReference type="ARBA" id="ARBA00023136"/>
    </source>
</evidence>
<keyword evidence="6" id="KW-0297">G-protein coupled receptor</keyword>
<feature type="transmembrane region" description="Helical" evidence="11">
    <location>
        <begin position="268"/>
        <end position="287"/>
    </location>
</feature>
<name>A0AAD4BRR3_BOLED</name>
<evidence type="ECO:0000256" key="9">
    <source>
        <dbReference type="ARBA" id="ARBA00023224"/>
    </source>
</evidence>
<keyword evidence="7 11" id="KW-0472">Membrane</keyword>
<keyword evidence="5 11" id="KW-1133">Transmembrane helix</keyword>
<evidence type="ECO:0000256" key="6">
    <source>
        <dbReference type="ARBA" id="ARBA00023040"/>
    </source>
</evidence>
<dbReference type="GO" id="GO:0004932">
    <property type="term" value="F:mating-type factor pheromone receptor activity"/>
    <property type="evidence" value="ECO:0007669"/>
    <property type="project" value="InterPro"/>
</dbReference>
<dbReference type="GO" id="GO:0000750">
    <property type="term" value="P:pheromone-dependent signal transduction involved in conjugation with cellular fusion"/>
    <property type="evidence" value="ECO:0007669"/>
    <property type="project" value="TreeGrafter"/>
</dbReference>
<evidence type="ECO:0000256" key="4">
    <source>
        <dbReference type="ARBA" id="ARBA00022692"/>
    </source>
</evidence>
<evidence type="ECO:0000256" key="8">
    <source>
        <dbReference type="ARBA" id="ARBA00023170"/>
    </source>
</evidence>
<feature type="transmembrane region" description="Helical" evidence="11">
    <location>
        <begin position="74"/>
        <end position="95"/>
    </location>
</feature>
<accession>A0AAD4BRR3</accession>
<keyword evidence="13" id="KW-1185">Reference proteome</keyword>
<evidence type="ECO:0000256" key="2">
    <source>
        <dbReference type="ARBA" id="ARBA00011085"/>
    </source>
</evidence>
<evidence type="ECO:0000313" key="12">
    <source>
        <dbReference type="EMBL" id="KAF8438010.1"/>
    </source>
</evidence>
<feature type="transmembrane region" description="Helical" evidence="11">
    <location>
        <begin position="151"/>
        <end position="175"/>
    </location>
</feature>